<dbReference type="Proteomes" id="UP000503088">
    <property type="component" value="Chromosome"/>
</dbReference>
<dbReference type="Pfam" id="PF01557">
    <property type="entry name" value="FAA_hydrolase"/>
    <property type="match status" value="1"/>
</dbReference>
<evidence type="ECO:0000313" key="3">
    <source>
        <dbReference type="Proteomes" id="UP000503088"/>
    </source>
</evidence>
<dbReference type="InterPro" id="IPR011234">
    <property type="entry name" value="Fumarylacetoacetase-like_C"/>
</dbReference>
<dbReference type="InterPro" id="IPR036663">
    <property type="entry name" value="Fumarylacetoacetase_C_sf"/>
</dbReference>
<dbReference type="AlphaFoldDB" id="A0A7D4BP03"/>
<dbReference type="RefSeq" id="WP_173220519.1">
    <property type="nucleotide sequence ID" value="NZ_CP048104.1"/>
</dbReference>
<gene>
    <name evidence="2" type="ORF">GXN76_03390</name>
</gene>
<dbReference type="KEGG" id="kpul:GXN76_03390"/>
<dbReference type="GO" id="GO:0016787">
    <property type="term" value="F:hydrolase activity"/>
    <property type="evidence" value="ECO:0007669"/>
    <property type="project" value="UniProtKB-KW"/>
</dbReference>
<organism evidence="2 3">
    <name type="scientific">Kroppenstedtia pulmonis</name>
    <dbReference type="NCBI Taxonomy" id="1380685"/>
    <lineage>
        <taxon>Bacteria</taxon>
        <taxon>Bacillati</taxon>
        <taxon>Bacillota</taxon>
        <taxon>Bacilli</taxon>
        <taxon>Bacillales</taxon>
        <taxon>Thermoactinomycetaceae</taxon>
        <taxon>Kroppenstedtia</taxon>
    </lineage>
</organism>
<accession>A0A7D4BP03</accession>
<dbReference type="PANTHER" id="PTHR43211">
    <property type="entry name" value="FUMARYLACETOACETATE HYDROLASE"/>
    <property type="match status" value="1"/>
</dbReference>
<evidence type="ECO:0000259" key="1">
    <source>
        <dbReference type="Pfam" id="PF01557"/>
    </source>
</evidence>
<dbReference type="EMBL" id="CP048104">
    <property type="protein sequence ID" value="QKG83611.1"/>
    <property type="molecule type" value="Genomic_DNA"/>
</dbReference>
<feature type="domain" description="Fumarylacetoacetase-like C-terminal" evidence="1">
    <location>
        <begin position="84"/>
        <end position="304"/>
    </location>
</feature>
<dbReference type="Gene3D" id="3.90.850.10">
    <property type="entry name" value="Fumarylacetoacetase-like, C-terminal domain"/>
    <property type="match status" value="1"/>
</dbReference>
<dbReference type="PANTHER" id="PTHR43211:SF1">
    <property type="entry name" value="BLL6422 PROTEIN"/>
    <property type="match status" value="1"/>
</dbReference>
<name>A0A7D4BP03_9BACL</name>
<sequence>MKFVTYQHVDGSLRSGWIEGNDVVDMEKASHGKLPNNLLHFLQQQKEGWPLVHQLHHKNDFPKECRQPLDQVILSSPLPCPPSVRDFYAFEEHVRKARQNRGLDMVPEWYEFPAFYFTNHHAIQGSGEVIKRPKQCRWLDYELEIACVIGRKGRDIPAEEAESYIFGYCIMNDWSARDIQIKEMKVGLGPAKGKDFATSLGPWLVTKDELEPFRAGDRYDLEMSAQVNGQELSRGNMRDLHFSFSSMIQRASEGATLYPGDVIGSGTVGTGCILELGTEVHPWLQPGDEVALSITGLGVLHNRIEE</sequence>
<proteinExistence type="predicted"/>
<dbReference type="SUPFAM" id="SSF56529">
    <property type="entry name" value="FAH"/>
    <property type="match status" value="1"/>
</dbReference>
<reference evidence="2 3" key="1">
    <citation type="submission" date="2020-01" db="EMBL/GenBank/DDBJ databases">
        <authorList>
            <person name="Gulvik C.A."/>
            <person name="Batra D.G."/>
        </authorList>
    </citation>
    <scope>NUCLEOTIDE SEQUENCE [LARGE SCALE GENOMIC DNA]</scope>
    <source>
        <strain evidence="2 3">W9323</strain>
    </source>
</reference>
<keyword evidence="2" id="KW-0378">Hydrolase</keyword>
<keyword evidence="3" id="KW-1185">Reference proteome</keyword>
<evidence type="ECO:0000313" key="2">
    <source>
        <dbReference type="EMBL" id="QKG83611.1"/>
    </source>
</evidence>
<protein>
    <submittedName>
        <fullName evidence="2">Fumarylacetoacetate hydrolase family protein</fullName>
    </submittedName>
</protein>